<dbReference type="AlphaFoldDB" id="A0AA37URA4"/>
<gene>
    <name evidence="1" type="ORF">ColSpa_07839</name>
</gene>
<dbReference type="Proteomes" id="UP001055115">
    <property type="component" value="Unassembled WGS sequence"/>
</dbReference>
<dbReference type="EMBL" id="BQXU01000020">
    <property type="protein sequence ID" value="GKT47658.1"/>
    <property type="molecule type" value="Genomic_DNA"/>
</dbReference>
<keyword evidence="2" id="KW-1185">Reference proteome</keyword>
<evidence type="ECO:0000313" key="1">
    <source>
        <dbReference type="EMBL" id="GKT47658.1"/>
    </source>
</evidence>
<evidence type="ECO:0000313" key="2">
    <source>
        <dbReference type="Proteomes" id="UP001055115"/>
    </source>
</evidence>
<protein>
    <submittedName>
        <fullName evidence="1">Uncharacterized protein</fullName>
    </submittedName>
</protein>
<dbReference type="RefSeq" id="XP_049130008.1">
    <property type="nucleotide sequence ID" value="XM_049274051.1"/>
</dbReference>
<dbReference type="GeneID" id="73328641"/>
<proteinExistence type="predicted"/>
<reference evidence="1 2" key="1">
    <citation type="submission" date="2022-03" db="EMBL/GenBank/DDBJ databases">
        <title>Genome data of Colletotrichum spp.</title>
        <authorList>
            <person name="Utami Y.D."/>
            <person name="Hiruma K."/>
        </authorList>
    </citation>
    <scope>NUCLEOTIDE SEQUENCE [LARGE SCALE GENOMIC DNA]</scope>
    <source>
        <strain evidence="1 2">MAFF 239500</strain>
    </source>
</reference>
<sequence length="125" mass="13711">MESPPGANGDSSGWAAQFIGNSIITIHKMYHTYRETLLQLIGPFANGADNMEHTFSPIPEDKTNQLKLSAALKTLPAFSKTNSDTYDNTKDTVLMLMGQTTTLAKDMLSSPDQDKWIQATVKSSE</sequence>
<comment type="caution">
    <text evidence="1">The sequence shown here is derived from an EMBL/GenBank/DDBJ whole genome shotgun (WGS) entry which is preliminary data.</text>
</comment>
<accession>A0AA37URA4</accession>
<name>A0AA37URA4_9PEZI</name>
<organism evidence="1 2">
    <name type="scientific">Colletotrichum spaethianum</name>
    <dbReference type="NCBI Taxonomy" id="700344"/>
    <lineage>
        <taxon>Eukaryota</taxon>
        <taxon>Fungi</taxon>
        <taxon>Dikarya</taxon>
        <taxon>Ascomycota</taxon>
        <taxon>Pezizomycotina</taxon>
        <taxon>Sordariomycetes</taxon>
        <taxon>Hypocreomycetidae</taxon>
        <taxon>Glomerellales</taxon>
        <taxon>Glomerellaceae</taxon>
        <taxon>Colletotrichum</taxon>
        <taxon>Colletotrichum spaethianum species complex</taxon>
    </lineage>
</organism>